<evidence type="ECO:0000256" key="1">
    <source>
        <dbReference type="SAM" id="Coils"/>
    </source>
</evidence>
<evidence type="ECO:0000259" key="2">
    <source>
        <dbReference type="Pfam" id="PF01548"/>
    </source>
</evidence>
<dbReference type="AlphaFoldDB" id="A0A1S2LHV2"/>
<evidence type="ECO:0000313" key="5">
    <source>
        <dbReference type="Proteomes" id="UP000179524"/>
    </source>
</evidence>
<comment type="caution">
    <text evidence="4">The sequence shown here is derived from an EMBL/GenBank/DDBJ whole genome shotgun (WGS) entry which is preliminary data.</text>
</comment>
<organism evidence="4 5">
    <name type="scientific">Anaerobacillus alkalilacustris</name>
    <dbReference type="NCBI Taxonomy" id="393763"/>
    <lineage>
        <taxon>Bacteria</taxon>
        <taxon>Bacillati</taxon>
        <taxon>Bacillota</taxon>
        <taxon>Bacilli</taxon>
        <taxon>Bacillales</taxon>
        <taxon>Bacillaceae</taxon>
        <taxon>Anaerobacillus</taxon>
    </lineage>
</organism>
<dbReference type="Pfam" id="PF02371">
    <property type="entry name" value="Transposase_20"/>
    <property type="match status" value="1"/>
</dbReference>
<sequence>MNILLTHCAGMDVHQKEIVVCVLTGNIEDSLQKETRTFSTLTKSLFDLLKWLEEKEVTHIAMESTGIYWKPVYNILEGYFDITLANAQRIKNVPGRKTDVSDAEWIAQLLRYGLIEKSFVPSQDLRELRDLTRLRKKWIGNLTAEKNRISKVLECSNIKLGSVISDIFGVSGRKLLNQLVDKGYLDQSDIDSNIHHSLKKKANSISDSLFGTLDEHQIFMIRSSWNHIEYLEKSIQELEKRINNLLQSYQEEKEILLSIPGVKEHTAACIIAEIGTDMSQFPSSRHLASWSGVSPGNNESAGKKKGAKSIQGNPHIKATLCEVGWAISRSKKTSMASTFWSLSARRGKKKALKAIAHKIIRIIYTLFLNNQSYSEPALSR</sequence>
<evidence type="ECO:0000259" key="3">
    <source>
        <dbReference type="Pfam" id="PF02371"/>
    </source>
</evidence>
<dbReference type="PANTHER" id="PTHR33055">
    <property type="entry name" value="TRANSPOSASE FOR INSERTION SEQUENCE ELEMENT IS1111A"/>
    <property type="match status" value="1"/>
</dbReference>
<proteinExistence type="predicted"/>
<feature type="domain" description="Transposase IS116/IS110/IS902 C-terminal" evidence="3">
    <location>
        <begin position="254"/>
        <end position="333"/>
    </location>
</feature>
<feature type="domain" description="Transposase IS110-like N-terminal" evidence="2">
    <location>
        <begin position="9"/>
        <end position="154"/>
    </location>
</feature>
<dbReference type="GO" id="GO:0004803">
    <property type="term" value="F:transposase activity"/>
    <property type="evidence" value="ECO:0007669"/>
    <property type="project" value="InterPro"/>
</dbReference>
<dbReference type="Proteomes" id="UP000179524">
    <property type="component" value="Unassembled WGS sequence"/>
</dbReference>
<dbReference type="Pfam" id="PF01548">
    <property type="entry name" value="DEDD_Tnp_IS110"/>
    <property type="match status" value="1"/>
</dbReference>
<name>A0A1S2LHV2_9BACI</name>
<dbReference type="RefSeq" id="WP_071310379.1">
    <property type="nucleotide sequence ID" value="NZ_MLQR01000035.1"/>
</dbReference>
<dbReference type="InterPro" id="IPR003346">
    <property type="entry name" value="Transposase_20"/>
</dbReference>
<keyword evidence="5" id="KW-1185">Reference proteome</keyword>
<keyword evidence="1" id="KW-0175">Coiled coil</keyword>
<accession>A0A1S2LHV2</accession>
<dbReference type="OrthoDB" id="9815354at2"/>
<protein>
    <submittedName>
        <fullName evidence="4">IS110 family transposase</fullName>
    </submittedName>
</protein>
<dbReference type="InterPro" id="IPR002525">
    <property type="entry name" value="Transp_IS110-like_N"/>
</dbReference>
<dbReference type="EMBL" id="MLQR01000035">
    <property type="protein sequence ID" value="OIJ11956.1"/>
    <property type="molecule type" value="Genomic_DNA"/>
</dbReference>
<gene>
    <name evidence="4" type="ORF">BKP37_14740</name>
</gene>
<evidence type="ECO:0000313" key="4">
    <source>
        <dbReference type="EMBL" id="OIJ11956.1"/>
    </source>
</evidence>
<dbReference type="NCBIfam" id="NF033542">
    <property type="entry name" value="transpos_IS110"/>
    <property type="match status" value="1"/>
</dbReference>
<dbReference type="GO" id="GO:0006313">
    <property type="term" value="P:DNA transposition"/>
    <property type="evidence" value="ECO:0007669"/>
    <property type="project" value="InterPro"/>
</dbReference>
<dbReference type="PANTHER" id="PTHR33055:SF15">
    <property type="entry name" value="TRANSPOSASE-RELATED"/>
    <property type="match status" value="1"/>
</dbReference>
<reference evidence="4 5" key="1">
    <citation type="submission" date="2016-10" db="EMBL/GenBank/DDBJ databases">
        <title>Draft genome sequences of four alkaliphilic bacteria belonging to the Anaerobacillus genus.</title>
        <authorList>
            <person name="Bassil N.M."/>
            <person name="Lloyd J.R."/>
        </authorList>
    </citation>
    <scope>NUCLEOTIDE SEQUENCE [LARGE SCALE GENOMIC DNA]</scope>
    <source>
        <strain evidence="4 5">DSM 18345</strain>
    </source>
</reference>
<feature type="coiled-coil region" evidence="1">
    <location>
        <begin position="228"/>
        <end position="255"/>
    </location>
</feature>
<dbReference type="InterPro" id="IPR047650">
    <property type="entry name" value="Transpos_IS110"/>
</dbReference>
<dbReference type="GO" id="GO:0003677">
    <property type="term" value="F:DNA binding"/>
    <property type="evidence" value="ECO:0007669"/>
    <property type="project" value="InterPro"/>
</dbReference>